<name>A0A0D2KP27_HYPSF</name>
<reference evidence="2" key="1">
    <citation type="submission" date="2014-04" db="EMBL/GenBank/DDBJ databases">
        <title>Evolutionary Origins and Diversification of the Mycorrhizal Mutualists.</title>
        <authorList>
            <consortium name="DOE Joint Genome Institute"/>
            <consortium name="Mycorrhizal Genomics Consortium"/>
            <person name="Kohler A."/>
            <person name="Kuo A."/>
            <person name="Nagy L.G."/>
            <person name="Floudas D."/>
            <person name="Copeland A."/>
            <person name="Barry K.W."/>
            <person name="Cichocki N."/>
            <person name="Veneault-Fourrey C."/>
            <person name="LaButti K."/>
            <person name="Lindquist E.A."/>
            <person name="Lipzen A."/>
            <person name="Lundell T."/>
            <person name="Morin E."/>
            <person name="Murat C."/>
            <person name="Riley R."/>
            <person name="Ohm R."/>
            <person name="Sun H."/>
            <person name="Tunlid A."/>
            <person name="Henrissat B."/>
            <person name="Grigoriev I.V."/>
            <person name="Hibbett D.S."/>
            <person name="Martin F."/>
        </authorList>
    </citation>
    <scope>NUCLEOTIDE SEQUENCE [LARGE SCALE GENOMIC DNA]</scope>
    <source>
        <strain evidence="2">FD-334 SS-4</strain>
    </source>
</reference>
<protein>
    <submittedName>
        <fullName evidence="1">Uncharacterized protein</fullName>
    </submittedName>
</protein>
<dbReference type="AlphaFoldDB" id="A0A0D2KP27"/>
<evidence type="ECO:0000313" key="1">
    <source>
        <dbReference type="EMBL" id="KJA16372.1"/>
    </source>
</evidence>
<proteinExistence type="predicted"/>
<evidence type="ECO:0000313" key="2">
    <source>
        <dbReference type="Proteomes" id="UP000054270"/>
    </source>
</evidence>
<gene>
    <name evidence="1" type="ORF">HYPSUDRAFT_207077</name>
</gene>
<organism evidence="1 2">
    <name type="scientific">Hypholoma sublateritium (strain FD-334 SS-4)</name>
    <dbReference type="NCBI Taxonomy" id="945553"/>
    <lineage>
        <taxon>Eukaryota</taxon>
        <taxon>Fungi</taxon>
        <taxon>Dikarya</taxon>
        <taxon>Basidiomycota</taxon>
        <taxon>Agaricomycotina</taxon>
        <taxon>Agaricomycetes</taxon>
        <taxon>Agaricomycetidae</taxon>
        <taxon>Agaricales</taxon>
        <taxon>Agaricineae</taxon>
        <taxon>Strophariaceae</taxon>
        <taxon>Hypholoma</taxon>
    </lineage>
</organism>
<dbReference type="EMBL" id="KN817622">
    <property type="protein sequence ID" value="KJA16372.1"/>
    <property type="molecule type" value="Genomic_DNA"/>
</dbReference>
<dbReference type="Proteomes" id="UP000054270">
    <property type="component" value="Unassembled WGS sequence"/>
</dbReference>
<sequence length="150" mass="14779">MSGGVGLGLGVSAPRSASRARASCAPGLVLPGSAHGAPLQTACRIPTFAVHEACSIYPPPCARRDPQACVSAARCGAHSHTQTHLAAAPPCAPGVIAAPAINAEPTGAGRGGAFPACGRVDADRAQANAAMPQVEAPPPTKKCTLGCVSR</sequence>
<accession>A0A0D2KP27</accession>
<keyword evidence="2" id="KW-1185">Reference proteome</keyword>